<feature type="region of interest" description="Disordered" evidence="1">
    <location>
        <begin position="1"/>
        <end position="24"/>
    </location>
</feature>
<accession>A0A922HQX2</accession>
<gene>
    <name evidence="2" type="ORF">DERF_010761</name>
</gene>
<sequence length="128" mass="14636">MSKLRYVGKTTTTTTTTNLEQNKKKPTNKAKYSWSFMMIISSSSSSRENVITAAFETALMRPNKYIQSFVRASGSSTIKKNENYETVKIIIKNCKFIIVDYNFSGPFFSDSLLKDYPHRENLSSSMNE</sequence>
<keyword evidence="3" id="KW-1185">Reference proteome</keyword>
<evidence type="ECO:0000256" key="1">
    <source>
        <dbReference type="SAM" id="MobiDB-lite"/>
    </source>
</evidence>
<reference evidence="2" key="2">
    <citation type="journal article" date="2022" name="Res Sq">
        <title>Comparative Genomics Reveals Insights into the Divergent Evolution of Astigmatic Mites and Household Pest Adaptations.</title>
        <authorList>
            <person name="Xiong Q."/>
            <person name="Wan A.T.-Y."/>
            <person name="Liu X.-Y."/>
            <person name="Fung C.S.-H."/>
            <person name="Xiao X."/>
            <person name="Malainual N."/>
            <person name="Hou J."/>
            <person name="Wang L."/>
            <person name="Wang M."/>
            <person name="Yang K."/>
            <person name="Cui Y."/>
            <person name="Leung E."/>
            <person name="Nong W."/>
            <person name="Shin S.-K."/>
            <person name="Au S."/>
            <person name="Jeong K.Y."/>
            <person name="Chew F.T."/>
            <person name="Hui J."/>
            <person name="Leung T.F."/>
            <person name="Tungtrongchitr A."/>
            <person name="Zhong N."/>
            <person name="Liu Z."/>
            <person name="Tsui S."/>
        </authorList>
    </citation>
    <scope>NUCLEOTIDE SEQUENCE</scope>
    <source>
        <strain evidence="2">Derf</strain>
        <tissue evidence="2">Whole organism</tissue>
    </source>
</reference>
<reference evidence="2" key="1">
    <citation type="submission" date="2013-05" db="EMBL/GenBank/DDBJ databases">
        <authorList>
            <person name="Yim A.K.Y."/>
            <person name="Chan T.F."/>
            <person name="Ji K.M."/>
            <person name="Liu X.Y."/>
            <person name="Zhou J.W."/>
            <person name="Li R.Q."/>
            <person name="Yang K.Y."/>
            <person name="Li J."/>
            <person name="Li M."/>
            <person name="Law P.T.W."/>
            <person name="Wu Y.L."/>
            <person name="Cai Z.L."/>
            <person name="Qin H."/>
            <person name="Bao Y."/>
            <person name="Leung R.K.K."/>
            <person name="Ng P.K.S."/>
            <person name="Zou J."/>
            <person name="Zhong X.J."/>
            <person name="Ran P.X."/>
            <person name="Zhong N.S."/>
            <person name="Liu Z.G."/>
            <person name="Tsui S.K.W."/>
        </authorList>
    </citation>
    <scope>NUCLEOTIDE SEQUENCE</scope>
    <source>
        <strain evidence="2">Derf</strain>
        <tissue evidence="2">Whole organism</tissue>
    </source>
</reference>
<evidence type="ECO:0000313" key="3">
    <source>
        <dbReference type="Proteomes" id="UP000790347"/>
    </source>
</evidence>
<evidence type="ECO:0000313" key="2">
    <source>
        <dbReference type="EMBL" id="KAH9506001.1"/>
    </source>
</evidence>
<dbReference type="AlphaFoldDB" id="A0A922HQX2"/>
<proteinExistence type="predicted"/>
<dbReference type="EMBL" id="ASGP02000005">
    <property type="protein sequence ID" value="KAH9506001.1"/>
    <property type="molecule type" value="Genomic_DNA"/>
</dbReference>
<organism evidence="2 3">
    <name type="scientific">Dermatophagoides farinae</name>
    <name type="common">American house dust mite</name>
    <dbReference type="NCBI Taxonomy" id="6954"/>
    <lineage>
        <taxon>Eukaryota</taxon>
        <taxon>Metazoa</taxon>
        <taxon>Ecdysozoa</taxon>
        <taxon>Arthropoda</taxon>
        <taxon>Chelicerata</taxon>
        <taxon>Arachnida</taxon>
        <taxon>Acari</taxon>
        <taxon>Acariformes</taxon>
        <taxon>Sarcoptiformes</taxon>
        <taxon>Astigmata</taxon>
        <taxon>Psoroptidia</taxon>
        <taxon>Analgoidea</taxon>
        <taxon>Pyroglyphidae</taxon>
        <taxon>Dermatophagoidinae</taxon>
        <taxon>Dermatophagoides</taxon>
    </lineage>
</organism>
<comment type="caution">
    <text evidence="2">The sequence shown here is derived from an EMBL/GenBank/DDBJ whole genome shotgun (WGS) entry which is preliminary data.</text>
</comment>
<protein>
    <submittedName>
        <fullName evidence="2">Uncharacterized protein</fullName>
    </submittedName>
</protein>
<name>A0A922HQX2_DERFA</name>
<dbReference type="Proteomes" id="UP000790347">
    <property type="component" value="Unassembled WGS sequence"/>
</dbReference>